<dbReference type="GO" id="GO:0070920">
    <property type="term" value="P:regulation of regulatory ncRNA processing"/>
    <property type="evidence" value="ECO:0007669"/>
    <property type="project" value="TreeGrafter"/>
</dbReference>
<dbReference type="InterPro" id="IPR014720">
    <property type="entry name" value="dsRBD_dom"/>
</dbReference>
<accession>A0A146MGP0</accession>
<organism evidence="4">
    <name type="scientific">Lygus hesperus</name>
    <name type="common">Western plant bug</name>
    <dbReference type="NCBI Taxonomy" id="30085"/>
    <lineage>
        <taxon>Eukaryota</taxon>
        <taxon>Metazoa</taxon>
        <taxon>Ecdysozoa</taxon>
        <taxon>Arthropoda</taxon>
        <taxon>Hexapoda</taxon>
        <taxon>Insecta</taxon>
        <taxon>Pterygota</taxon>
        <taxon>Neoptera</taxon>
        <taxon>Paraneoptera</taxon>
        <taxon>Hemiptera</taxon>
        <taxon>Heteroptera</taxon>
        <taxon>Panheteroptera</taxon>
        <taxon>Cimicomorpha</taxon>
        <taxon>Miridae</taxon>
        <taxon>Mirini</taxon>
        <taxon>Lygus</taxon>
    </lineage>
</organism>
<dbReference type="GO" id="GO:0003725">
    <property type="term" value="F:double-stranded RNA binding"/>
    <property type="evidence" value="ECO:0007669"/>
    <property type="project" value="TreeGrafter"/>
</dbReference>
<dbReference type="Gene3D" id="3.30.160.20">
    <property type="match status" value="2"/>
</dbReference>
<dbReference type="AlphaFoldDB" id="A0A146MGP0"/>
<dbReference type="SMART" id="SM00358">
    <property type="entry name" value="DSRM"/>
    <property type="match status" value="2"/>
</dbReference>
<gene>
    <name evidence="4" type="primary">prkra-a_2</name>
    <name evidence="4" type="ORF">g.67680</name>
</gene>
<protein>
    <submittedName>
        <fullName evidence="4">Interferon-inducible double stranded RNA-dependent protein kinase activator A A</fullName>
    </submittedName>
</protein>
<dbReference type="PANTHER" id="PTHR46205:SF3">
    <property type="entry name" value="LOQUACIOUS, ISOFORM B"/>
    <property type="match status" value="1"/>
</dbReference>
<reference evidence="4" key="1">
    <citation type="journal article" date="2016" name="Gigascience">
        <title>De novo construction of an expanded transcriptome assembly for the western tarnished plant bug, Lygus hesperus.</title>
        <authorList>
            <person name="Tassone E.E."/>
            <person name="Geib S.M."/>
            <person name="Hall B."/>
            <person name="Fabrick J.A."/>
            <person name="Brent C.S."/>
            <person name="Hull J.J."/>
        </authorList>
    </citation>
    <scope>NUCLEOTIDE SEQUENCE</scope>
</reference>
<evidence type="ECO:0000259" key="3">
    <source>
        <dbReference type="PROSITE" id="PS50137"/>
    </source>
</evidence>
<keyword evidence="4" id="KW-0808">Transferase</keyword>
<dbReference type="PANTHER" id="PTHR46205">
    <property type="entry name" value="LOQUACIOUS, ISOFORM B"/>
    <property type="match status" value="1"/>
</dbReference>
<dbReference type="PROSITE" id="PS50137">
    <property type="entry name" value="DS_RBD"/>
    <property type="match status" value="2"/>
</dbReference>
<sequence length="325" mass="36727">MMDSKTPVTILQELLMKKHMVPNYNLILNGVGTHEPIFKYEVSADGYKAVGSGKSKKEAKHDAAHQMLQVMKGVDSAVGALPEEVTSPYEGILKENAVGELQDFCMINQLKLPEYKLIRDEGLPHAKVFSWSCTVSSFTTEATARTKKNAKHMAAQDMLLKLKECLDDIIDPKSCESSPYNSPTYQRLDEMERAIDEAVEKMPRTIRKCNARGKLGLNLSDVCYALTDENMPDLVYLDSIKDYGSSWLDKQEKEDFRDIFMKIAEEMQCEYDLRRLESSDENKRVVSLIVESVPPWTFVGVGQSLLEASDSAFEDAVKFLVKMRI</sequence>
<keyword evidence="1 2" id="KW-0694">RNA-binding</keyword>
<dbReference type="Pfam" id="PF00035">
    <property type="entry name" value="dsrm"/>
    <property type="match status" value="2"/>
</dbReference>
<dbReference type="GO" id="GO:0005634">
    <property type="term" value="C:nucleus"/>
    <property type="evidence" value="ECO:0007669"/>
    <property type="project" value="TreeGrafter"/>
</dbReference>
<dbReference type="InterPro" id="IPR051247">
    <property type="entry name" value="RLC_Component"/>
</dbReference>
<evidence type="ECO:0000256" key="2">
    <source>
        <dbReference type="PROSITE-ProRule" id="PRU00266"/>
    </source>
</evidence>
<evidence type="ECO:0000313" key="4">
    <source>
        <dbReference type="EMBL" id="JAQ18385.1"/>
    </source>
</evidence>
<name>A0A146MGP0_LYGHE</name>
<dbReference type="GO" id="GO:0035197">
    <property type="term" value="F:siRNA binding"/>
    <property type="evidence" value="ECO:0007669"/>
    <property type="project" value="TreeGrafter"/>
</dbReference>
<dbReference type="GO" id="GO:0016301">
    <property type="term" value="F:kinase activity"/>
    <property type="evidence" value="ECO:0007669"/>
    <property type="project" value="UniProtKB-KW"/>
</dbReference>
<dbReference type="GO" id="GO:0005737">
    <property type="term" value="C:cytoplasm"/>
    <property type="evidence" value="ECO:0007669"/>
    <property type="project" value="TreeGrafter"/>
</dbReference>
<dbReference type="GO" id="GO:0070578">
    <property type="term" value="C:RISC-loading complex"/>
    <property type="evidence" value="ECO:0007669"/>
    <property type="project" value="TreeGrafter"/>
</dbReference>
<dbReference type="GO" id="GO:0016442">
    <property type="term" value="C:RISC complex"/>
    <property type="evidence" value="ECO:0007669"/>
    <property type="project" value="TreeGrafter"/>
</dbReference>
<feature type="domain" description="DRBM" evidence="3">
    <location>
        <begin position="6"/>
        <end position="73"/>
    </location>
</feature>
<proteinExistence type="predicted"/>
<feature type="domain" description="DRBM" evidence="3">
    <location>
        <begin position="96"/>
        <end position="164"/>
    </location>
</feature>
<dbReference type="CDD" id="cd19862">
    <property type="entry name" value="DSRM_PRKRA-like_rpt1"/>
    <property type="match status" value="1"/>
</dbReference>
<dbReference type="GO" id="GO:0030422">
    <property type="term" value="P:siRNA processing"/>
    <property type="evidence" value="ECO:0007669"/>
    <property type="project" value="TreeGrafter"/>
</dbReference>
<dbReference type="EMBL" id="GDHC01000244">
    <property type="protein sequence ID" value="JAQ18385.1"/>
    <property type="molecule type" value="Transcribed_RNA"/>
</dbReference>
<keyword evidence="4" id="KW-0418">Kinase</keyword>
<evidence type="ECO:0000256" key="1">
    <source>
        <dbReference type="ARBA" id="ARBA00022884"/>
    </source>
</evidence>
<dbReference type="SUPFAM" id="SSF54768">
    <property type="entry name" value="dsRNA-binding domain-like"/>
    <property type="match status" value="2"/>
</dbReference>